<feature type="compositionally biased region" description="Polar residues" evidence="18">
    <location>
        <begin position="826"/>
        <end position="841"/>
    </location>
</feature>
<dbReference type="InterPro" id="IPR029065">
    <property type="entry name" value="Enolase_C-like"/>
</dbReference>
<dbReference type="Gene3D" id="3.30.390.10">
    <property type="entry name" value="Enolase-like, N-terminal domain"/>
    <property type="match status" value="1"/>
</dbReference>
<dbReference type="GO" id="GO:0019588">
    <property type="term" value="P:anaerobic glycerol catabolic process"/>
    <property type="evidence" value="ECO:0007669"/>
    <property type="project" value="UniProtKB-UniPathway"/>
</dbReference>
<comment type="similarity">
    <text evidence="4">Belongs to the aldo/keto reductase family.</text>
</comment>
<evidence type="ECO:0000256" key="6">
    <source>
        <dbReference type="ARBA" id="ARBA00022679"/>
    </source>
</evidence>
<dbReference type="EMBL" id="QGMJ01000290">
    <property type="protein sequence ID" value="TVY38350.1"/>
    <property type="molecule type" value="Genomic_DNA"/>
</dbReference>
<dbReference type="PROSITE" id="PS00463">
    <property type="entry name" value="ZN2_CY6_FUNGAL_1"/>
    <property type="match status" value="1"/>
</dbReference>
<evidence type="ECO:0000256" key="5">
    <source>
        <dbReference type="ARBA" id="ARBA00008757"/>
    </source>
</evidence>
<comment type="catalytic activity">
    <reaction evidence="14">
        <text>D-glyceraldehyde + ATP = D-glyceraldehyde 3-phosphate + ADP + H(+)</text>
        <dbReference type="Rhea" id="RHEA:13941"/>
        <dbReference type="ChEBI" id="CHEBI:15378"/>
        <dbReference type="ChEBI" id="CHEBI:17378"/>
        <dbReference type="ChEBI" id="CHEBI:30616"/>
        <dbReference type="ChEBI" id="CHEBI:59776"/>
        <dbReference type="ChEBI" id="CHEBI:456216"/>
        <dbReference type="EC" id="2.7.1.28"/>
    </reaction>
</comment>
<dbReference type="InterPro" id="IPR023210">
    <property type="entry name" value="NADP_OxRdtase_dom"/>
</dbReference>
<dbReference type="GO" id="GO:0006351">
    <property type="term" value="P:DNA-templated transcription"/>
    <property type="evidence" value="ECO:0007669"/>
    <property type="project" value="InterPro"/>
</dbReference>
<dbReference type="Gene3D" id="3.30.1180.20">
    <property type="entry name" value="Dihydroxyacetone kinase, domain 2"/>
    <property type="match status" value="1"/>
</dbReference>
<feature type="domain" description="DhaK" evidence="21">
    <location>
        <begin position="1450"/>
        <end position="1784"/>
    </location>
</feature>
<accession>A0A8H8RP37</accession>
<dbReference type="Gene3D" id="3.20.20.100">
    <property type="entry name" value="NADP-dependent oxidoreductase domain"/>
    <property type="match status" value="1"/>
</dbReference>
<keyword evidence="10" id="KW-0319">Glycerol metabolism</keyword>
<dbReference type="NCBIfam" id="TIGR02361">
    <property type="entry name" value="dak_ATP"/>
    <property type="match status" value="1"/>
</dbReference>
<evidence type="ECO:0000256" key="12">
    <source>
        <dbReference type="ARBA" id="ARBA00023002"/>
    </source>
</evidence>
<dbReference type="FunFam" id="1.25.40.340:FF:000001">
    <property type="entry name" value="Dihydroxyacetone kinase 1"/>
    <property type="match status" value="1"/>
</dbReference>
<dbReference type="InterPro" id="IPR050861">
    <property type="entry name" value="Dihydroxyacetone_Kinase"/>
</dbReference>
<dbReference type="UniPathway" id="UPA00617">
    <property type="reaction ID" value="UER00669"/>
</dbReference>
<dbReference type="GO" id="GO:0034194">
    <property type="term" value="P:D-galactonate catabolic process"/>
    <property type="evidence" value="ECO:0007669"/>
    <property type="project" value="InterPro"/>
</dbReference>
<dbReference type="SUPFAM" id="SSF54826">
    <property type="entry name" value="Enolase N-terminal domain-like"/>
    <property type="match status" value="1"/>
</dbReference>
<comment type="pathway">
    <text evidence="3">Polyol metabolism; glycerol fermentation; glycerone phosphate from glycerol (oxidative route): step 2/2.</text>
</comment>
<dbReference type="InterPro" id="IPR029017">
    <property type="entry name" value="Enolase-like_N"/>
</dbReference>
<evidence type="ECO:0000259" key="19">
    <source>
        <dbReference type="PROSITE" id="PS50048"/>
    </source>
</evidence>
<keyword evidence="23" id="KW-1185">Reference proteome</keyword>
<evidence type="ECO:0000256" key="3">
    <source>
        <dbReference type="ARBA" id="ARBA00004778"/>
    </source>
</evidence>
<evidence type="ECO:0000256" key="14">
    <source>
        <dbReference type="ARBA" id="ARBA00047974"/>
    </source>
</evidence>
<evidence type="ECO:0000256" key="7">
    <source>
        <dbReference type="ARBA" id="ARBA00022723"/>
    </source>
</evidence>
<evidence type="ECO:0000256" key="18">
    <source>
        <dbReference type="SAM" id="MobiDB-lite"/>
    </source>
</evidence>
<keyword evidence="13" id="KW-0539">Nucleus</keyword>
<dbReference type="InterPro" id="IPR001138">
    <property type="entry name" value="Zn2Cys6_DnaBD"/>
</dbReference>
<feature type="binding site" evidence="17">
    <location>
        <begin position="1496"/>
        <end position="1499"/>
    </location>
    <ligand>
        <name>substrate</name>
    </ligand>
</feature>
<dbReference type="InterPro" id="IPR036117">
    <property type="entry name" value="DhaL_dom_sf"/>
</dbReference>
<evidence type="ECO:0000256" key="8">
    <source>
        <dbReference type="ARBA" id="ARBA00022741"/>
    </source>
</evidence>
<comment type="similarity">
    <text evidence="5">Belongs to the dihydroxyacetone kinase (DAK) family.</text>
</comment>
<sequence length="2024" mass="221182">MTSNRSLKMNSGHSIPAVGLGTWQSKPNEVKDAVAAALKLGYRHIDAAAVYGNEAEVGDGIKASGVDRESIFITGKLWNTDHKPEDVEPALDATLKDLQTDYVDLYLIHWPVAFPKSSEWFPVDPTTEQISVIDVPIADTWKAMEALVKKGKVRSVGVSNFTQEKIETLLQTAIIPPAVNQIEAHAYLQQPKLLEWSKQKGIVVAAYSPLGNNIYNLPRAVDDPTVIALAKELNRQPAQLLINWAVQRGTVVLPKSVTASRIKDNFEEFELPKHVFDKITALDSHTRYNFPARLGVDIFGEVGPESLKKTIQNAENSTHRILRVPPRWLFVKITDDAGNVGWGEASLEGHTNAVEGCLDAYIERYTGMDADDIEHIWQTSYRIGFYRGGPVLMSALAGIDIALWDLKARKLGVPIYQLLGGKVRDKIKVYAWIGGDRPSDIAAQAEARKAQGFTSVKMNGTEDLGWLDSPSALDDCVERLKAVKALGMDAGIDFHGRVHKPMAKQLAKALEPHRPLFIEEPLLSEHPDAIKALSQLTTSPIALGERAVDILQPDISHCGGISEMRRIAAMAETYDVALAPHCPLGPIALAANVQIAAATPNFVIQEMSLGIHYNAGSQDLTSYTHNPEVWKVTGGYIDLMKGPGLGIEVDEEQVRKFSKDAKAWQTATMADDRDTLQQASSPIMNEDRNTSQPPSAKRQKKDDAERSRATRACDRCKKKKTRCSGRQPCILCTRSGKNCGFTAAYTRGRVPSIFPERTDQPAAIGPVSMATVAGPAEAPIQTQREPHEMNSLPSPISDQLVQAQYRESTRDTGHLHLPRTQHVESRGQSSRNSPEPSQTDLQGHYVGPSSGVSFLLRIQKKLHEKISFTQNSSIFTFGDAPLPEFDSSLFVLPPKADAQRLVARYFEFAVATHRFLHRPTVEAWLEEFYENLGVMRQKVGAKEKTALLFMVFAQAKEYMPGASVSNSVDTSARYFQAADHQLASETGEIRLTSVQARLCQCFYLLSQSRVNHCWSLFGTTAHLLLAIGIHRKRRVENSNGIDLVELECRKRVFWCAYGLDNYLSAALGRPRTFHDDDIDQDLPMIVNDSDLTPQHINIGNTRSQSIMMASVAHNTLAKIISHILRDLYPIKPPSLHVRVTLSRKYSEDLLHWRQGLSRFLDEGVDTSLFIPLFQRQRNVLNLAYYHALILVHRPFLLSNFASLNSRNSRPRGAPGTPDMDKNVGECLSAAMHIAAIVNDLTEGQQIYRAFWFTHYFAFCAVVVLYVYAIQQRHTPQDKYQSYIDAAKKCQTQISSMAENESLAQRYSVVLEELRLEAVKQTQQHIESQNANSDMASTLQRDSIAFQASTYSGQLNGANQPPLPGSAVAGDLFPDISDGTIFGGVQNATTPSSLMADLTSWGEFDSLVTAGVGGLDFMFMGDPNRPWDENTGTDLLPVIISIMSTRHFTHDAEHLVLDSLESLTLTNPTLRFDKINKAIFLSDHNPAVSVTLIAGGGAGHEPAHAGYVGEGLLTAAISGSIFASPNVSQIVNTIARVGGKAGTILIIMNYTGDIFHFHLAAEKARANYGAKVEIIVVGDDVSVGREKSGKVGRRGLAGTVLVNKILGAMNKKPAVSFEELTSMGRLVASNLVTVGASLGHVHIPGREVTNGFSDPKSEQLELGMGIHNESGSRILSPQPDLHSLIEMMLSQLLSMNDPDRAFVDMQDAEKIVLLVNNLGGVSVIEMGSITKSVVEALKLRNITISRILSGTFMTSLDGPGFSITLLKATSKMVEYIDAPASAVGWCGPSFPPSVWETQSSRQVSALNEPEALEVTIESGFKLDVFAFKIKVSQACKNVIAAEPRITHSDTIVGDGDCGTTLARGAEAVLAFLDSKDVNPDALITLVHLATVIEDNMDGTSGAIYSIFFAGLASSLRILPSSIHTLDSDTWGRAAKTALSQLQLATPARKGDRTLMDALEPFIESFANSEGLEKAVAKAKSGVEATKGMKAAFGRAVYVEEKAWAIVPDPGAEGVLCLLEGLAQGL</sequence>
<dbReference type="PROSITE" id="PS51481">
    <property type="entry name" value="DHAK"/>
    <property type="match status" value="1"/>
</dbReference>
<dbReference type="PROSITE" id="PS00062">
    <property type="entry name" value="ALDOKETO_REDUCTASE_2"/>
    <property type="match status" value="1"/>
</dbReference>
<evidence type="ECO:0000256" key="16">
    <source>
        <dbReference type="PIRSR" id="PIRSR612734-1"/>
    </source>
</evidence>
<dbReference type="SMART" id="SM01120">
    <property type="entry name" value="Dak2"/>
    <property type="match status" value="1"/>
</dbReference>
<dbReference type="Gene3D" id="1.25.40.340">
    <property type="match status" value="1"/>
</dbReference>
<feature type="binding site" evidence="17">
    <location>
        <position position="1552"/>
    </location>
    <ligand>
        <name>substrate</name>
    </ligand>
</feature>
<keyword evidence="12" id="KW-0560">Oxidoreductase</keyword>
<dbReference type="PANTHER" id="PTHR28629:SF14">
    <property type="entry name" value="DIHYDROXYACETONE KINASE 1"/>
    <property type="match status" value="1"/>
</dbReference>
<evidence type="ECO:0000256" key="10">
    <source>
        <dbReference type="ARBA" id="ARBA00022798"/>
    </source>
</evidence>
<dbReference type="PROSITE" id="PS00908">
    <property type="entry name" value="MR_MLE_1"/>
    <property type="match status" value="1"/>
</dbReference>
<evidence type="ECO:0000256" key="13">
    <source>
        <dbReference type="ARBA" id="ARBA00023242"/>
    </source>
</evidence>
<dbReference type="Pfam" id="PF00248">
    <property type="entry name" value="Aldo_ket_red"/>
    <property type="match status" value="1"/>
</dbReference>
<dbReference type="NCBIfam" id="NF010624">
    <property type="entry name" value="PRK14017.1"/>
    <property type="match status" value="1"/>
</dbReference>
<evidence type="ECO:0000256" key="1">
    <source>
        <dbReference type="ARBA" id="ARBA00001946"/>
    </source>
</evidence>
<evidence type="ECO:0000313" key="22">
    <source>
        <dbReference type="EMBL" id="TVY38350.1"/>
    </source>
</evidence>
<dbReference type="SUPFAM" id="SSF57701">
    <property type="entry name" value="Zn2/Cys6 DNA-binding domain"/>
    <property type="match status" value="1"/>
</dbReference>
<comment type="function">
    <text evidence="2">Catalyzes both the phosphorylation of dihydroxyacetone and of glyceraldehyde.</text>
</comment>
<evidence type="ECO:0000256" key="17">
    <source>
        <dbReference type="PIRSR" id="PIRSR612734-2"/>
    </source>
</evidence>
<feature type="region of interest" description="Disordered" evidence="18">
    <location>
        <begin position="806"/>
        <end position="844"/>
    </location>
</feature>
<dbReference type="GO" id="GO:0008270">
    <property type="term" value="F:zinc ion binding"/>
    <property type="evidence" value="ECO:0007669"/>
    <property type="project" value="InterPro"/>
</dbReference>
<dbReference type="GO" id="GO:0009063">
    <property type="term" value="P:amino acid catabolic process"/>
    <property type="evidence" value="ECO:0007669"/>
    <property type="project" value="InterPro"/>
</dbReference>
<dbReference type="Pfam" id="PF02733">
    <property type="entry name" value="Dak1"/>
    <property type="match status" value="1"/>
</dbReference>
<dbReference type="GO" id="GO:0000981">
    <property type="term" value="F:DNA-binding transcription factor activity, RNA polymerase II-specific"/>
    <property type="evidence" value="ECO:0007669"/>
    <property type="project" value="InterPro"/>
</dbReference>
<dbReference type="PROSITE" id="PS00798">
    <property type="entry name" value="ALDOKETO_REDUCTASE_1"/>
    <property type="match status" value="1"/>
</dbReference>
<keyword evidence="7" id="KW-0479">Metal-binding</keyword>
<evidence type="ECO:0000256" key="11">
    <source>
        <dbReference type="ARBA" id="ARBA00022840"/>
    </source>
</evidence>
<dbReference type="PRINTS" id="PR00069">
    <property type="entry name" value="ALDKETRDTASE"/>
</dbReference>
<dbReference type="Pfam" id="PF02734">
    <property type="entry name" value="Dak2"/>
    <property type="match status" value="1"/>
</dbReference>
<dbReference type="Pfam" id="PF13378">
    <property type="entry name" value="MR_MLE_C"/>
    <property type="match status" value="1"/>
</dbReference>
<keyword evidence="6" id="KW-0808">Transferase</keyword>
<evidence type="ECO:0000256" key="2">
    <source>
        <dbReference type="ARBA" id="ARBA00003264"/>
    </source>
</evidence>
<name>A0A8H8RP37_9HELO</name>
<dbReference type="Gene3D" id="3.40.50.10440">
    <property type="entry name" value="Dihydroxyacetone kinase, domain 1"/>
    <property type="match status" value="1"/>
</dbReference>
<dbReference type="InterPro" id="IPR036864">
    <property type="entry name" value="Zn2-C6_fun-type_DNA-bd_sf"/>
</dbReference>
<dbReference type="InterPro" id="IPR018110">
    <property type="entry name" value="Mandel_Rmase/mucon_lact_enz_CS"/>
</dbReference>
<keyword evidence="8" id="KW-0547">Nucleotide-binding</keyword>
<dbReference type="GO" id="GO:0050354">
    <property type="term" value="F:triokinase activity"/>
    <property type="evidence" value="ECO:0007669"/>
    <property type="project" value="UniProtKB-EC"/>
</dbReference>
<dbReference type="InterPro" id="IPR012734">
    <property type="entry name" value="DhaK_ATP"/>
</dbReference>
<dbReference type="SUPFAM" id="SSF51430">
    <property type="entry name" value="NAD(P)-linked oxidoreductase"/>
    <property type="match status" value="1"/>
</dbReference>
<dbReference type="Gene3D" id="4.10.240.10">
    <property type="entry name" value="Zn(2)-C6 fungal-type DNA-binding domain"/>
    <property type="match status" value="1"/>
</dbReference>
<dbReference type="InterPro" id="IPR020471">
    <property type="entry name" value="AKR"/>
</dbReference>
<dbReference type="Proteomes" id="UP000462212">
    <property type="component" value="Unassembled WGS sequence"/>
</dbReference>
<dbReference type="GO" id="GO:0016491">
    <property type="term" value="F:oxidoreductase activity"/>
    <property type="evidence" value="ECO:0007669"/>
    <property type="project" value="UniProtKB-KW"/>
</dbReference>
<evidence type="ECO:0000256" key="15">
    <source>
        <dbReference type="ARBA" id="ARBA00048898"/>
    </source>
</evidence>
<dbReference type="Pfam" id="PF02746">
    <property type="entry name" value="MR_MLE_N"/>
    <property type="match status" value="1"/>
</dbReference>
<dbReference type="GO" id="GO:0005829">
    <property type="term" value="C:cytosol"/>
    <property type="evidence" value="ECO:0007669"/>
    <property type="project" value="TreeGrafter"/>
</dbReference>
<feature type="compositionally biased region" description="Basic and acidic residues" evidence="18">
    <location>
        <begin position="700"/>
        <end position="711"/>
    </location>
</feature>
<feature type="domain" description="Zn(2)-C6 fungal-type" evidence="19">
    <location>
        <begin position="712"/>
        <end position="741"/>
    </location>
</feature>
<dbReference type="FunFam" id="3.30.1180.20:FF:000001">
    <property type="entry name" value="Dihydroxyacetone kinase 1"/>
    <property type="match status" value="1"/>
</dbReference>
<protein>
    <submittedName>
        <fullName evidence="22">Dihydroxyacetone kinase</fullName>
    </submittedName>
</protein>
<keyword evidence="11" id="KW-0067">ATP-binding</keyword>
<dbReference type="InterPro" id="IPR007219">
    <property type="entry name" value="XnlR_reg_dom"/>
</dbReference>
<dbReference type="Gene3D" id="3.20.20.120">
    <property type="entry name" value="Enolase-like C-terminal domain"/>
    <property type="match status" value="1"/>
</dbReference>
<evidence type="ECO:0000259" key="21">
    <source>
        <dbReference type="PROSITE" id="PS51481"/>
    </source>
</evidence>
<dbReference type="InterPro" id="IPR036812">
    <property type="entry name" value="NAD(P)_OxRdtase_dom_sf"/>
</dbReference>
<dbReference type="SUPFAM" id="SSF101473">
    <property type="entry name" value="DhaL-like"/>
    <property type="match status" value="1"/>
</dbReference>
<comment type="cofactor">
    <cofactor evidence="1">
        <name>Mg(2+)</name>
        <dbReference type="ChEBI" id="CHEBI:18420"/>
    </cofactor>
</comment>
<dbReference type="SMART" id="SM00906">
    <property type="entry name" value="Fungal_trans"/>
    <property type="match status" value="1"/>
</dbReference>
<dbReference type="SMART" id="SM00922">
    <property type="entry name" value="MR_MLE"/>
    <property type="match status" value="1"/>
</dbReference>
<dbReference type="SFLD" id="SFLDG00179">
    <property type="entry name" value="mandelate_racemase"/>
    <property type="match status" value="1"/>
</dbReference>
<dbReference type="InterPro" id="IPR018170">
    <property type="entry name" value="Aldo/ket_reductase_CS"/>
</dbReference>
<dbReference type="Pfam" id="PF04082">
    <property type="entry name" value="Fungal_trans"/>
    <property type="match status" value="1"/>
</dbReference>
<comment type="caution">
    <text evidence="22">The sequence shown here is derived from an EMBL/GenBank/DDBJ whole genome shotgun (WGS) entry which is preliminary data.</text>
</comment>
<feature type="active site" description="Tele-hemiaminal-histidine intermediate" evidence="16">
    <location>
        <position position="1666"/>
    </location>
</feature>
<reference evidence="22 23" key="1">
    <citation type="submission" date="2018-05" db="EMBL/GenBank/DDBJ databases">
        <title>Genome sequencing and assembly of the regulated plant pathogen Lachnellula willkommii and related sister species for the development of diagnostic species identification markers.</title>
        <authorList>
            <person name="Giroux E."/>
            <person name="Bilodeau G."/>
        </authorList>
    </citation>
    <scope>NUCLEOTIDE SEQUENCE [LARGE SCALE GENOMIC DNA]</scope>
    <source>
        <strain evidence="22 23">CBS 197.66</strain>
    </source>
</reference>
<dbReference type="InterPro" id="IPR004006">
    <property type="entry name" value="DhaK_dom"/>
</dbReference>
<dbReference type="GO" id="GO:0005524">
    <property type="term" value="F:ATP binding"/>
    <property type="evidence" value="ECO:0007669"/>
    <property type="project" value="UniProtKB-KW"/>
</dbReference>
<dbReference type="GO" id="GO:0008869">
    <property type="term" value="F:galactonate dehydratase activity"/>
    <property type="evidence" value="ECO:0007669"/>
    <property type="project" value="InterPro"/>
</dbReference>
<feature type="domain" description="DhaL" evidence="20">
    <location>
        <begin position="1824"/>
        <end position="2022"/>
    </location>
</feature>
<organism evidence="22 23">
    <name type="scientific">Lachnellula subtilissima</name>
    <dbReference type="NCBI Taxonomy" id="602034"/>
    <lineage>
        <taxon>Eukaryota</taxon>
        <taxon>Fungi</taxon>
        <taxon>Dikarya</taxon>
        <taxon>Ascomycota</taxon>
        <taxon>Pezizomycotina</taxon>
        <taxon>Leotiomycetes</taxon>
        <taxon>Helotiales</taxon>
        <taxon>Lachnaceae</taxon>
        <taxon>Lachnellula</taxon>
    </lineage>
</organism>
<dbReference type="SUPFAM" id="SSF82549">
    <property type="entry name" value="DAK1/DegV-like"/>
    <property type="match status" value="1"/>
</dbReference>
<evidence type="ECO:0000256" key="9">
    <source>
        <dbReference type="ARBA" id="ARBA00022777"/>
    </source>
</evidence>
<keyword evidence="9 22" id="KW-0418">Kinase</keyword>
<dbReference type="CDD" id="cd00067">
    <property type="entry name" value="GAL4"/>
    <property type="match status" value="1"/>
</dbReference>
<dbReference type="InterPro" id="IPR004007">
    <property type="entry name" value="DhaL_dom"/>
</dbReference>
<evidence type="ECO:0000256" key="4">
    <source>
        <dbReference type="ARBA" id="ARBA00007905"/>
    </source>
</evidence>
<dbReference type="InterPro" id="IPR013341">
    <property type="entry name" value="Mandelate_racemase_N_dom"/>
</dbReference>
<dbReference type="GO" id="GO:0004371">
    <property type="term" value="F:glycerone kinase activity"/>
    <property type="evidence" value="ECO:0007669"/>
    <property type="project" value="UniProtKB-EC"/>
</dbReference>
<feature type="region of interest" description="Disordered" evidence="18">
    <location>
        <begin position="666"/>
        <end position="711"/>
    </location>
</feature>
<dbReference type="PROSITE" id="PS51480">
    <property type="entry name" value="DHAL"/>
    <property type="match status" value="1"/>
</dbReference>
<comment type="catalytic activity">
    <reaction evidence="15">
        <text>dihydroxyacetone + ATP = dihydroxyacetone phosphate + ADP + H(+)</text>
        <dbReference type="Rhea" id="RHEA:15773"/>
        <dbReference type="ChEBI" id="CHEBI:15378"/>
        <dbReference type="ChEBI" id="CHEBI:16016"/>
        <dbReference type="ChEBI" id="CHEBI:30616"/>
        <dbReference type="ChEBI" id="CHEBI:57642"/>
        <dbReference type="ChEBI" id="CHEBI:456216"/>
        <dbReference type="EC" id="2.7.1.29"/>
    </reaction>
</comment>
<dbReference type="PROSITE" id="PS50048">
    <property type="entry name" value="ZN2_CY6_FUNGAL_2"/>
    <property type="match status" value="1"/>
</dbReference>
<dbReference type="FunFam" id="3.20.20.100:FF:000007">
    <property type="entry name" value="NAD(P)H-dependent D-xylose reductase xyl1"/>
    <property type="match status" value="1"/>
</dbReference>
<evidence type="ECO:0000259" key="20">
    <source>
        <dbReference type="PROSITE" id="PS51480"/>
    </source>
</evidence>
<dbReference type="GO" id="GO:0003677">
    <property type="term" value="F:DNA binding"/>
    <property type="evidence" value="ECO:0007669"/>
    <property type="project" value="InterPro"/>
</dbReference>
<dbReference type="CDD" id="cd12148">
    <property type="entry name" value="fungal_TF_MHR"/>
    <property type="match status" value="1"/>
</dbReference>
<dbReference type="SMART" id="SM00066">
    <property type="entry name" value="GAL4"/>
    <property type="match status" value="1"/>
</dbReference>
<dbReference type="SFLD" id="SFLDS00001">
    <property type="entry name" value="Enolase"/>
    <property type="match status" value="1"/>
</dbReference>
<dbReference type="InterPro" id="IPR023592">
    <property type="entry name" value="Galactonate_deHydtase"/>
</dbReference>
<dbReference type="OrthoDB" id="2579025at2759"/>
<dbReference type="InterPro" id="IPR036849">
    <property type="entry name" value="Enolase-like_C_sf"/>
</dbReference>
<dbReference type="PANTHER" id="PTHR28629">
    <property type="entry name" value="TRIOKINASE/FMN CYCLASE"/>
    <property type="match status" value="1"/>
</dbReference>
<dbReference type="Pfam" id="PF00172">
    <property type="entry name" value="Zn_clus"/>
    <property type="match status" value="1"/>
</dbReference>
<dbReference type="InterPro" id="IPR013342">
    <property type="entry name" value="Mandelate_racemase_C"/>
</dbReference>
<dbReference type="FunFam" id="3.40.50.10440:FF:000001">
    <property type="entry name" value="Dihydroxyacetone kinase, DhaK subunit"/>
    <property type="match status" value="1"/>
</dbReference>
<evidence type="ECO:0000313" key="23">
    <source>
        <dbReference type="Proteomes" id="UP000462212"/>
    </source>
</evidence>
<proteinExistence type="inferred from homology"/>
<gene>
    <name evidence="22" type="primary">dak1_1</name>
    <name evidence="22" type="ORF">LSUB1_G002618</name>
</gene>
<dbReference type="CDD" id="cd03325">
    <property type="entry name" value="D-galactonate_dehydratase"/>
    <property type="match status" value="1"/>
</dbReference>
<dbReference type="SUPFAM" id="SSF51604">
    <property type="entry name" value="Enolase C-terminal domain-like"/>
    <property type="match status" value="1"/>
</dbReference>